<organism evidence="1 2">
    <name type="scientific">Croceitalea dokdonensis DOKDO 023</name>
    <dbReference type="NCBI Taxonomy" id="1300341"/>
    <lineage>
        <taxon>Bacteria</taxon>
        <taxon>Pseudomonadati</taxon>
        <taxon>Bacteroidota</taxon>
        <taxon>Flavobacteriia</taxon>
        <taxon>Flavobacteriales</taxon>
        <taxon>Flavobacteriaceae</taxon>
        <taxon>Croceitalea</taxon>
    </lineage>
</organism>
<dbReference type="Pfam" id="PF14060">
    <property type="entry name" value="DUF4252"/>
    <property type="match status" value="1"/>
</dbReference>
<dbReference type="EMBL" id="LDJX01000001">
    <property type="protein sequence ID" value="KPM33626.1"/>
    <property type="molecule type" value="Genomic_DNA"/>
</dbReference>
<dbReference type="Proteomes" id="UP000050280">
    <property type="component" value="Unassembled WGS sequence"/>
</dbReference>
<keyword evidence="2" id="KW-1185">Reference proteome</keyword>
<dbReference type="OrthoDB" id="1175670at2"/>
<protein>
    <recommendedName>
        <fullName evidence="3">DUF4252 domain-containing protein</fullName>
    </recommendedName>
</protein>
<proteinExistence type="predicted"/>
<dbReference type="InterPro" id="IPR025348">
    <property type="entry name" value="DUF4252"/>
</dbReference>
<reference evidence="1 2" key="1">
    <citation type="submission" date="2015-09" db="EMBL/GenBank/DDBJ databases">
        <title>Genome sequence of the marine flavobacterium Croceitalea dokdonensis DOKDO 023 that contains proton- and sodium-pumping rhodopsins.</title>
        <authorList>
            <person name="Kwon S.-K."/>
            <person name="Lee H.K."/>
            <person name="Kwak M.-J."/>
            <person name="Kim J.F."/>
        </authorList>
    </citation>
    <scope>NUCLEOTIDE SEQUENCE [LARGE SCALE GENOMIC DNA]</scope>
    <source>
        <strain evidence="1 2">DOKDO 023</strain>
    </source>
</reference>
<dbReference type="AlphaFoldDB" id="A0A0P7AXT1"/>
<evidence type="ECO:0000313" key="2">
    <source>
        <dbReference type="Proteomes" id="UP000050280"/>
    </source>
</evidence>
<dbReference type="RefSeq" id="WP_054557782.1">
    <property type="nucleotide sequence ID" value="NZ_LDJX01000001.1"/>
</dbReference>
<sequence>MKYFFVTIAFMLPFGCGSYNTIDSFYEIHKNDDQVTAVRVPKFMFSLLSKMSPEMQSLIGNTRDLRYMKFPSVTPSQTNFLNDQMNAFGSGSFIEVFRKNDESKRNVVSIRERRDVVKEILIYNNDNVFGSFLYFNGNFDPNQVRKLANNNNFQELSNTLVPQLNLNQPVIED</sequence>
<evidence type="ECO:0008006" key="3">
    <source>
        <dbReference type="Google" id="ProtNLM"/>
    </source>
</evidence>
<evidence type="ECO:0000313" key="1">
    <source>
        <dbReference type="EMBL" id="KPM33626.1"/>
    </source>
</evidence>
<dbReference type="STRING" id="1300341.I595_530"/>
<gene>
    <name evidence="1" type="ORF">I595_530</name>
</gene>
<accession>A0A0P7AXT1</accession>
<name>A0A0P7AXT1_9FLAO</name>
<comment type="caution">
    <text evidence="1">The sequence shown here is derived from an EMBL/GenBank/DDBJ whole genome shotgun (WGS) entry which is preliminary data.</text>
</comment>